<dbReference type="GO" id="GO:0016020">
    <property type="term" value="C:membrane"/>
    <property type="evidence" value="ECO:0007669"/>
    <property type="project" value="UniProtKB-SubCell"/>
</dbReference>
<reference evidence="6" key="1">
    <citation type="submission" date="2019-03" db="EMBL/GenBank/DDBJ databases">
        <title>Afifella sp. nov., isolated from activated sludge.</title>
        <authorList>
            <person name="Li Q."/>
            <person name="Liu Y."/>
        </authorList>
    </citation>
    <scope>NUCLEOTIDE SEQUENCE</scope>
    <source>
        <strain evidence="6">L72</strain>
    </source>
</reference>
<gene>
    <name evidence="6" type="ORF">E4O86_12830</name>
</gene>
<proteinExistence type="inferred from homology"/>
<dbReference type="AlphaFoldDB" id="A0A964T4Y9"/>
<comment type="caution">
    <text evidence="6">The sequence shown here is derived from an EMBL/GenBank/DDBJ whole genome shotgun (WGS) entry which is preliminary data.</text>
</comment>
<dbReference type="RefSeq" id="WP_161140944.1">
    <property type="nucleotide sequence ID" value="NZ_SPKJ01000042.1"/>
</dbReference>
<evidence type="ECO:0000256" key="1">
    <source>
        <dbReference type="ARBA" id="ARBA00004167"/>
    </source>
</evidence>
<comment type="subcellular location">
    <subcellularLocation>
        <location evidence="1">Membrane</location>
        <topology evidence="1">Single-pass membrane protein</topology>
    </subcellularLocation>
</comment>
<evidence type="ECO:0000256" key="4">
    <source>
        <dbReference type="ARBA" id="ARBA00022989"/>
    </source>
</evidence>
<keyword evidence="3" id="KW-0812">Transmembrane</keyword>
<dbReference type="EMBL" id="SPKJ01000042">
    <property type="protein sequence ID" value="MYZ48596.1"/>
    <property type="molecule type" value="Genomic_DNA"/>
</dbReference>
<keyword evidence="4" id="KW-1133">Transmembrane helix</keyword>
<dbReference type="InterPro" id="IPR023353">
    <property type="entry name" value="LemA-like_dom_sf"/>
</dbReference>
<comment type="similarity">
    <text evidence="2">Belongs to the LemA family.</text>
</comment>
<evidence type="ECO:0000256" key="2">
    <source>
        <dbReference type="ARBA" id="ARBA00008854"/>
    </source>
</evidence>
<accession>A0A964T4Y9</accession>
<dbReference type="Gene3D" id="1.20.1440.20">
    <property type="entry name" value="LemA-like domain"/>
    <property type="match status" value="1"/>
</dbReference>
<dbReference type="OrthoDB" id="9804152at2"/>
<dbReference type="InterPro" id="IPR007156">
    <property type="entry name" value="MamQ_LemA"/>
</dbReference>
<dbReference type="SUPFAM" id="SSF140478">
    <property type="entry name" value="LemA-like"/>
    <property type="match status" value="1"/>
</dbReference>
<name>A0A964T4Y9_9HYPH</name>
<evidence type="ECO:0000313" key="6">
    <source>
        <dbReference type="EMBL" id="MYZ48596.1"/>
    </source>
</evidence>
<protein>
    <submittedName>
        <fullName evidence="6">LemA family protein</fullName>
    </submittedName>
</protein>
<sequence>MWIVVVLVLIVVGYGVYLYNRLVATRQMSEEAWSGIDVQLKRRSDLVPNLVSTVKGYAAHETGTFDAVTRLRAAAAAVPAGDVEGRARAESALSAALGRLLAVAEAYPDLKASANFLQLQTELATIENDIQMARRYYNGAVRNLNTMVETVPSNFVANAFGFARRDYFEIEDAGERAVPAVAF</sequence>
<keyword evidence="5" id="KW-0472">Membrane</keyword>
<dbReference type="Pfam" id="PF04011">
    <property type="entry name" value="LemA"/>
    <property type="match status" value="1"/>
</dbReference>
<organism evidence="6 7">
    <name type="scientific">Propylenella binzhouense</name>
    <dbReference type="NCBI Taxonomy" id="2555902"/>
    <lineage>
        <taxon>Bacteria</taxon>
        <taxon>Pseudomonadati</taxon>
        <taxon>Pseudomonadota</taxon>
        <taxon>Alphaproteobacteria</taxon>
        <taxon>Hyphomicrobiales</taxon>
        <taxon>Propylenellaceae</taxon>
        <taxon>Propylenella</taxon>
    </lineage>
</organism>
<keyword evidence="7" id="KW-1185">Reference proteome</keyword>
<evidence type="ECO:0000256" key="3">
    <source>
        <dbReference type="ARBA" id="ARBA00022692"/>
    </source>
</evidence>
<dbReference type="PANTHER" id="PTHR34478">
    <property type="entry name" value="PROTEIN LEMA"/>
    <property type="match status" value="1"/>
</dbReference>
<evidence type="ECO:0000313" key="7">
    <source>
        <dbReference type="Proteomes" id="UP000773614"/>
    </source>
</evidence>
<evidence type="ECO:0000256" key="5">
    <source>
        <dbReference type="ARBA" id="ARBA00023136"/>
    </source>
</evidence>
<dbReference type="Proteomes" id="UP000773614">
    <property type="component" value="Unassembled WGS sequence"/>
</dbReference>
<dbReference type="PANTHER" id="PTHR34478:SF2">
    <property type="entry name" value="MEMBRANE PROTEIN"/>
    <property type="match status" value="1"/>
</dbReference>